<sequence>MGRITSIPDYVCPRCLDQARPIDGRPLPRWSLTAHCLMLRPASAIWVKGYVLGEAANLPSSPNAALPEESLRSSYQY</sequence>
<protein>
    <submittedName>
        <fullName evidence="2">Uncharacterized protein</fullName>
    </submittedName>
</protein>
<evidence type="ECO:0000313" key="3">
    <source>
        <dbReference type="Proteomes" id="UP000828390"/>
    </source>
</evidence>
<evidence type="ECO:0000256" key="1">
    <source>
        <dbReference type="SAM" id="MobiDB-lite"/>
    </source>
</evidence>
<dbReference type="EMBL" id="JAIWYP010000004">
    <property type="protein sequence ID" value="KAH3841534.1"/>
    <property type="molecule type" value="Genomic_DNA"/>
</dbReference>
<organism evidence="2 3">
    <name type="scientific">Dreissena polymorpha</name>
    <name type="common">Zebra mussel</name>
    <name type="synonym">Mytilus polymorpha</name>
    <dbReference type="NCBI Taxonomy" id="45954"/>
    <lineage>
        <taxon>Eukaryota</taxon>
        <taxon>Metazoa</taxon>
        <taxon>Spiralia</taxon>
        <taxon>Lophotrochozoa</taxon>
        <taxon>Mollusca</taxon>
        <taxon>Bivalvia</taxon>
        <taxon>Autobranchia</taxon>
        <taxon>Heteroconchia</taxon>
        <taxon>Euheterodonta</taxon>
        <taxon>Imparidentia</taxon>
        <taxon>Neoheterodontei</taxon>
        <taxon>Myida</taxon>
        <taxon>Dreissenoidea</taxon>
        <taxon>Dreissenidae</taxon>
        <taxon>Dreissena</taxon>
    </lineage>
</organism>
<name>A0A9D4KL97_DREPO</name>
<proteinExistence type="predicted"/>
<reference evidence="2" key="2">
    <citation type="submission" date="2020-11" db="EMBL/GenBank/DDBJ databases">
        <authorList>
            <person name="McCartney M.A."/>
            <person name="Auch B."/>
            <person name="Kono T."/>
            <person name="Mallez S."/>
            <person name="Becker A."/>
            <person name="Gohl D.M."/>
            <person name="Silverstein K.A.T."/>
            <person name="Koren S."/>
            <person name="Bechman K.B."/>
            <person name="Herman A."/>
            <person name="Abrahante J.E."/>
            <person name="Garbe J."/>
        </authorList>
    </citation>
    <scope>NUCLEOTIDE SEQUENCE</scope>
    <source>
        <strain evidence="2">Duluth1</strain>
        <tissue evidence="2">Whole animal</tissue>
    </source>
</reference>
<accession>A0A9D4KL97</accession>
<dbReference type="AlphaFoldDB" id="A0A9D4KL97"/>
<gene>
    <name evidence="2" type="ORF">DPMN_115000</name>
</gene>
<keyword evidence="3" id="KW-1185">Reference proteome</keyword>
<comment type="caution">
    <text evidence="2">The sequence shown here is derived from an EMBL/GenBank/DDBJ whole genome shotgun (WGS) entry which is preliminary data.</text>
</comment>
<evidence type="ECO:0000313" key="2">
    <source>
        <dbReference type="EMBL" id="KAH3841534.1"/>
    </source>
</evidence>
<feature type="region of interest" description="Disordered" evidence="1">
    <location>
        <begin position="57"/>
        <end position="77"/>
    </location>
</feature>
<reference evidence="2" key="1">
    <citation type="journal article" date="2019" name="bioRxiv">
        <title>The Genome of the Zebra Mussel, Dreissena polymorpha: A Resource for Invasive Species Research.</title>
        <authorList>
            <person name="McCartney M.A."/>
            <person name="Auch B."/>
            <person name="Kono T."/>
            <person name="Mallez S."/>
            <person name="Zhang Y."/>
            <person name="Obille A."/>
            <person name="Becker A."/>
            <person name="Abrahante J.E."/>
            <person name="Garbe J."/>
            <person name="Badalamenti J.P."/>
            <person name="Herman A."/>
            <person name="Mangelson H."/>
            <person name="Liachko I."/>
            <person name="Sullivan S."/>
            <person name="Sone E.D."/>
            <person name="Koren S."/>
            <person name="Silverstein K.A.T."/>
            <person name="Beckman K.B."/>
            <person name="Gohl D.M."/>
        </authorList>
    </citation>
    <scope>NUCLEOTIDE SEQUENCE</scope>
    <source>
        <strain evidence="2">Duluth1</strain>
        <tissue evidence="2">Whole animal</tissue>
    </source>
</reference>
<dbReference type="Proteomes" id="UP000828390">
    <property type="component" value="Unassembled WGS sequence"/>
</dbReference>